<dbReference type="InterPro" id="IPR027417">
    <property type="entry name" value="P-loop_NTPase"/>
</dbReference>
<organism evidence="2 3">
    <name type="scientific">Zhenhengia yiwuensis</name>
    <dbReference type="NCBI Taxonomy" id="2763666"/>
    <lineage>
        <taxon>Bacteria</taxon>
        <taxon>Bacillati</taxon>
        <taxon>Bacillota</taxon>
        <taxon>Clostridia</taxon>
        <taxon>Lachnospirales</taxon>
        <taxon>Lachnospiraceae</taxon>
        <taxon>Zhenhengia</taxon>
    </lineage>
</organism>
<gene>
    <name evidence="2" type="ORF">H8718_09445</name>
</gene>
<proteinExistence type="predicted"/>
<dbReference type="SUPFAM" id="SSF52540">
    <property type="entry name" value="P-loop containing nucleoside triphosphate hydrolases"/>
    <property type="match status" value="1"/>
</dbReference>
<reference evidence="2" key="1">
    <citation type="submission" date="2020-08" db="EMBL/GenBank/DDBJ databases">
        <title>Genome public.</title>
        <authorList>
            <person name="Liu C."/>
            <person name="Sun Q."/>
        </authorList>
    </citation>
    <scope>NUCLEOTIDE SEQUENCE</scope>
    <source>
        <strain evidence="2">NSJ-12</strain>
    </source>
</reference>
<dbReference type="EMBL" id="JACRSY010000013">
    <property type="protein sequence ID" value="MBC8579752.1"/>
    <property type="molecule type" value="Genomic_DNA"/>
</dbReference>
<comment type="caution">
    <text evidence="2">The sequence shown here is derived from an EMBL/GenBank/DDBJ whole genome shotgun (WGS) entry which is preliminary data.</text>
</comment>
<dbReference type="Proteomes" id="UP000655830">
    <property type="component" value="Unassembled WGS sequence"/>
</dbReference>
<dbReference type="Pfam" id="PF00004">
    <property type="entry name" value="AAA"/>
    <property type="match status" value="1"/>
</dbReference>
<dbReference type="GO" id="GO:0016887">
    <property type="term" value="F:ATP hydrolysis activity"/>
    <property type="evidence" value="ECO:0007669"/>
    <property type="project" value="InterPro"/>
</dbReference>
<accession>A0A926EKF3</accession>
<dbReference type="InterPro" id="IPR003959">
    <property type="entry name" value="ATPase_AAA_core"/>
</dbReference>
<dbReference type="AlphaFoldDB" id="A0A926EKF3"/>
<sequence>MDNKKQCIILIGPMGVGKTTISKKLAKQLGLPYIDCDGMRHKYYAQMSGYNKKYVRQLQKNNEALAYYQYMNPFELIYIEQILNQYPRGIFDFGAGHSVYDIKAHKDKMMILLRPYQYVYMLRYCGDKEESIQALSRRHRLPYGISSEFYNIINRLYIESNCNIRLAKYIVDTKGKTVQQVVDQIKRQLY</sequence>
<evidence type="ECO:0000259" key="1">
    <source>
        <dbReference type="Pfam" id="PF00004"/>
    </source>
</evidence>
<dbReference type="GO" id="GO:0005524">
    <property type="term" value="F:ATP binding"/>
    <property type="evidence" value="ECO:0007669"/>
    <property type="project" value="InterPro"/>
</dbReference>
<name>A0A926EKF3_9FIRM</name>
<feature type="domain" description="ATPase AAA-type core" evidence="1">
    <location>
        <begin position="8"/>
        <end position="62"/>
    </location>
</feature>
<protein>
    <submittedName>
        <fullName evidence="2">AAA family ATPase</fullName>
    </submittedName>
</protein>
<dbReference type="Gene3D" id="3.40.50.300">
    <property type="entry name" value="P-loop containing nucleotide triphosphate hydrolases"/>
    <property type="match status" value="1"/>
</dbReference>
<evidence type="ECO:0000313" key="3">
    <source>
        <dbReference type="Proteomes" id="UP000655830"/>
    </source>
</evidence>
<evidence type="ECO:0000313" key="2">
    <source>
        <dbReference type="EMBL" id="MBC8579752.1"/>
    </source>
</evidence>
<dbReference type="RefSeq" id="WP_249332707.1">
    <property type="nucleotide sequence ID" value="NZ_JACRSY010000013.1"/>
</dbReference>
<keyword evidence="3" id="KW-1185">Reference proteome</keyword>